<name>A0A1P8Q1F4_9LACO</name>
<accession>A0A1P8Q1F4</accession>
<dbReference type="EMBL" id="CP019323">
    <property type="protein sequence ID" value="APX71651.1"/>
    <property type="molecule type" value="Genomic_DNA"/>
</dbReference>
<dbReference type="AlphaFoldDB" id="A0A1P8Q1F4"/>
<keyword evidence="3" id="KW-1185">Reference proteome</keyword>
<dbReference type="Proteomes" id="UP000187499">
    <property type="component" value="Chromosome"/>
</dbReference>
<dbReference type="KEGG" id="lalw:BTM29_03355"/>
<sequence length="117" mass="13440">MLNNRDNAKQYIHDLYNMLNKESDKSSHMLNITDVLLQVYSKIDKAKNPEALIDRLAKYIYSEGMAGKIHLKKEEEALLMELGTIGQKAGLNGANYADFSDKSYFYSIFDNNKMPIR</sequence>
<dbReference type="InterPro" id="IPR015046">
    <property type="entry name" value="LciA_Immunity-like"/>
</dbReference>
<dbReference type="RefSeq" id="WP_076614155.1">
    <property type="nucleotide sequence ID" value="NZ_CP019323.1"/>
</dbReference>
<protein>
    <submittedName>
        <fullName evidence="2">Bacteriocin immunity protein</fullName>
    </submittedName>
</protein>
<gene>
    <name evidence="2" type="ORF">BTM29_03355</name>
</gene>
<dbReference type="Pfam" id="PF08951">
    <property type="entry name" value="EntA_Immun"/>
    <property type="match status" value="1"/>
</dbReference>
<dbReference type="STRING" id="1847728.BTM29_03355"/>
<proteinExistence type="predicted"/>
<evidence type="ECO:0000313" key="2">
    <source>
        <dbReference type="EMBL" id="APX71651.1"/>
    </source>
</evidence>
<evidence type="ECO:0000313" key="3">
    <source>
        <dbReference type="Proteomes" id="UP000187499"/>
    </source>
</evidence>
<reference evidence="3" key="1">
    <citation type="submission" date="2016-12" db="EMBL/GenBank/DDBJ databases">
        <authorList>
            <person name="Jung M.Y."/>
            <person name="Lee S.H."/>
        </authorList>
    </citation>
    <scope>NUCLEOTIDE SEQUENCE [LARGE SCALE GENOMIC DNA]</scope>
    <source>
        <strain evidence="3">WiKim39</strain>
    </source>
</reference>
<organism evidence="2 3">
    <name type="scientific">Companilactobacillus allii</name>
    <dbReference type="NCBI Taxonomy" id="1847728"/>
    <lineage>
        <taxon>Bacteria</taxon>
        <taxon>Bacillati</taxon>
        <taxon>Bacillota</taxon>
        <taxon>Bacilli</taxon>
        <taxon>Lactobacillales</taxon>
        <taxon>Lactobacillaceae</taxon>
        <taxon>Companilactobacillus</taxon>
    </lineage>
</organism>
<dbReference type="SUPFAM" id="SSF109797">
    <property type="entry name" value="Bacteriocin immunity protein-like"/>
    <property type="match status" value="1"/>
</dbReference>
<dbReference type="Gene3D" id="1.20.1440.50">
    <property type="entry name" value="Ta0600-like"/>
    <property type="match status" value="1"/>
</dbReference>
<dbReference type="OrthoDB" id="1907362at2"/>
<dbReference type="GO" id="GO:0030153">
    <property type="term" value="P:bacteriocin immunity"/>
    <property type="evidence" value="ECO:0007669"/>
    <property type="project" value="UniProtKB-KW"/>
</dbReference>
<evidence type="ECO:0000256" key="1">
    <source>
        <dbReference type="ARBA" id="ARBA00023025"/>
    </source>
</evidence>
<keyword evidence="1" id="KW-0079">Bacteriocin immunity</keyword>
<dbReference type="InterPro" id="IPR023130">
    <property type="entry name" value="Ta0600-like_sf"/>
</dbReference>